<comment type="catalytic activity">
    <reaction evidence="7">
        <text>a 2'-deoxyadenosine in DNA + S-adenosyl-L-methionine = an N(6)-methyl-2'-deoxyadenosine in DNA + S-adenosyl-L-homocysteine + H(+)</text>
        <dbReference type="Rhea" id="RHEA:15197"/>
        <dbReference type="Rhea" id="RHEA-COMP:12418"/>
        <dbReference type="Rhea" id="RHEA-COMP:12419"/>
        <dbReference type="ChEBI" id="CHEBI:15378"/>
        <dbReference type="ChEBI" id="CHEBI:57856"/>
        <dbReference type="ChEBI" id="CHEBI:59789"/>
        <dbReference type="ChEBI" id="CHEBI:90615"/>
        <dbReference type="ChEBI" id="CHEBI:90616"/>
        <dbReference type="EC" id="2.1.1.72"/>
    </reaction>
</comment>
<evidence type="ECO:0000259" key="10">
    <source>
        <dbReference type="Pfam" id="PF12161"/>
    </source>
</evidence>
<evidence type="ECO:0000256" key="5">
    <source>
        <dbReference type="ARBA" id="ARBA00022691"/>
    </source>
</evidence>
<name>A0ABZ0KS05_STRC4</name>
<keyword evidence="3 11" id="KW-0489">Methyltransferase</keyword>
<dbReference type="GO" id="GO:0032259">
    <property type="term" value="P:methylation"/>
    <property type="evidence" value="ECO:0007669"/>
    <property type="project" value="UniProtKB-KW"/>
</dbReference>
<organism evidence="11 12">
    <name type="scientific">Streptomyces coeruleorubidus</name>
    <dbReference type="NCBI Taxonomy" id="116188"/>
    <lineage>
        <taxon>Bacteria</taxon>
        <taxon>Bacillati</taxon>
        <taxon>Actinomycetota</taxon>
        <taxon>Actinomycetes</taxon>
        <taxon>Kitasatosporales</taxon>
        <taxon>Streptomycetaceae</taxon>
        <taxon>Streptomyces</taxon>
    </lineage>
</organism>
<accession>A0ABZ0KS05</accession>
<evidence type="ECO:0000256" key="6">
    <source>
        <dbReference type="ARBA" id="ARBA00022747"/>
    </source>
</evidence>
<keyword evidence="4 11" id="KW-0808">Transferase</keyword>
<evidence type="ECO:0000256" key="7">
    <source>
        <dbReference type="ARBA" id="ARBA00047942"/>
    </source>
</evidence>
<dbReference type="Proteomes" id="UP001305002">
    <property type="component" value="Chromosome"/>
</dbReference>
<keyword evidence="6" id="KW-0680">Restriction system</keyword>
<keyword evidence="12" id="KW-1185">Reference proteome</keyword>
<dbReference type="InterPro" id="IPR003356">
    <property type="entry name" value="DNA_methylase_A-5"/>
</dbReference>
<dbReference type="InterPro" id="IPR051537">
    <property type="entry name" value="DNA_Adenine_Mtase"/>
</dbReference>
<dbReference type="RefSeq" id="WP_317928058.1">
    <property type="nucleotide sequence ID" value="NZ_CP137524.1"/>
</dbReference>
<comment type="similarity">
    <text evidence="1">Belongs to the N(4)/N(6)-methyltransferase family.</text>
</comment>
<evidence type="ECO:0000256" key="4">
    <source>
        <dbReference type="ARBA" id="ARBA00022679"/>
    </source>
</evidence>
<evidence type="ECO:0000313" key="11">
    <source>
        <dbReference type="EMBL" id="WOT40162.1"/>
    </source>
</evidence>
<dbReference type="PANTHER" id="PTHR42933:SF3">
    <property type="entry name" value="TYPE I RESTRICTION ENZYME MJAVIII METHYLASE SUBUNIT"/>
    <property type="match status" value="1"/>
</dbReference>
<dbReference type="Gene3D" id="3.40.50.150">
    <property type="entry name" value="Vaccinia Virus protein VP39"/>
    <property type="match status" value="1"/>
</dbReference>
<feature type="domain" description="DNA methylase adenine-specific" evidence="9">
    <location>
        <begin position="178"/>
        <end position="478"/>
    </location>
</feature>
<dbReference type="EC" id="2.1.1.72" evidence="2"/>
<dbReference type="Gene3D" id="1.20.1260.30">
    <property type="match status" value="1"/>
</dbReference>
<proteinExistence type="inferred from homology"/>
<evidence type="ECO:0000256" key="8">
    <source>
        <dbReference type="SAM" id="MobiDB-lite"/>
    </source>
</evidence>
<dbReference type="Pfam" id="PF02384">
    <property type="entry name" value="N6_Mtase"/>
    <property type="match status" value="1"/>
</dbReference>
<dbReference type="InterPro" id="IPR038333">
    <property type="entry name" value="T1MK-like_N_sf"/>
</dbReference>
<dbReference type="PANTHER" id="PTHR42933">
    <property type="entry name" value="SLR6095 PROTEIN"/>
    <property type="match status" value="1"/>
</dbReference>
<feature type="domain" description="N6 adenine-specific DNA methyltransferase N-terminal" evidence="10">
    <location>
        <begin position="9"/>
        <end position="164"/>
    </location>
</feature>
<gene>
    <name evidence="11" type="ORF">R5U08_41320</name>
</gene>
<evidence type="ECO:0000256" key="2">
    <source>
        <dbReference type="ARBA" id="ARBA00011900"/>
    </source>
</evidence>
<dbReference type="PRINTS" id="PR00507">
    <property type="entry name" value="N12N6MTFRASE"/>
</dbReference>
<sequence length="874" mass="96048">MARITLPELERHLFSAADILRGRMDASEYRDFIFGMLFLKRASDEFEPEWKRVYEERRAQTGGDEAKALAKANNPAAYPRVFYVPPRARWWRGPHHDPEKPQSPAPGIMALTEKVGQGLDEALVALQEGNDLLAGIASHISFNEVVGTKPRFTDPELRSLIRHFSLYRLRNEDFEFPDMLGAAYEYLLGRFADSAGQRGGEFYTPRSVVRMMVRLVDPQPGESVYDPCAGSGGMLIAAREHVEEHGGNPEELSVNGQDRNGPSWSMASMNMVLHGIHTFDLQHGDTLAEPLHLDENGRLRKFSAILSNPPFSLPYDEDAVAKADEDHGERMRWGWTPGSGKKADLMFVQHMVSVLEEDGGRAAVVMPYGVLFRGGKEREIRIGMLEDDCVEAVIGLGPNLFYGAGVPACILILRPRHGKTDPKRLKKVLFINADRDFTPGRNQNELGPEHVEKIVTVFREWRLIDGYSREVHRDTLLAPDAKGIPEANFNIRRWVDNSPPAEPQDVRAHLYGGVPVAEVAAKEKLFKAYGVDAGSLFARRDGAADTDTDTGSGDYYDFLPEGAEATAARIPRLTYARESELRETYDEWWSKSSGLFAQLAADRKLMDLRSGLLDGFTAAVGGAGVLDDFTTAGIIAAWWTENRYDMKALAAGGFERVLEGWVDSVEAIVDPAVPGGAEDAKRSSVSPAERRRALDQPVVRELIPEFLELVKAADVAVAEAEAAAKTAAEARSAVADAGTDTDDESDSASGEPGEPVGPEQLAGLDKALTAAKKALTAARKKRKALDDRFLPELEKAAERKLSEQGGPEEVVLAVLRRDLSDRLNAALAAGRREIVASFRRWAEKYEVSLTDLEDASGDAAKGLAEWLGALGYGR</sequence>
<protein>
    <recommendedName>
        <fullName evidence="2">site-specific DNA-methyltransferase (adenine-specific)</fullName>
        <ecNumber evidence="2">2.1.1.72</ecNumber>
    </recommendedName>
</protein>
<reference evidence="11 12" key="2">
    <citation type="journal article" date="2024" name="Microb. Biotechnol.">
        <title>The involvement of multiple ABC transporters in daunorubicin efflux in Streptomyces coeruleorubidus.</title>
        <authorList>
            <person name="Dong J."/>
            <person name="Ning J."/>
            <person name="Tian Y."/>
            <person name="Li H."/>
            <person name="Chen H."/>
            <person name="Guan W."/>
        </authorList>
    </citation>
    <scope>NUCLEOTIDE SEQUENCE [LARGE SCALE GENOMIC DNA]</scope>
    <source>
        <strain evidence="11 12">CICC 11043</strain>
    </source>
</reference>
<evidence type="ECO:0000313" key="12">
    <source>
        <dbReference type="Proteomes" id="UP001305002"/>
    </source>
</evidence>
<dbReference type="SUPFAM" id="SSF53335">
    <property type="entry name" value="S-adenosyl-L-methionine-dependent methyltransferases"/>
    <property type="match status" value="1"/>
</dbReference>
<evidence type="ECO:0000256" key="3">
    <source>
        <dbReference type="ARBA" id="ARBA00022603"/>
    </source>
</evidence>
<dbReference type="EMBL" id="CP137524">
    <property type="protein sequence ID" value="WOT40162.1"/>
    <property type="molecule type" value="Genomic_DNA"/>
</dbReference>
<reference evidence="11 12" key="1">
    <citation type="journal article" date="2021" name="J. Microbiol. Biotechnol.">
        <title>An Efficient Markerless Deletion System Suitable for the Industrial Strains of Streptomyces.</title>
        <authorList>
            <person name="Dong J."/>
            <person name="Wei J."/>
            <person name="Li H."/>
            <person name="Zhao S."/>
            <person name="Guan W."/>
        </authorList>
    </citation>
    <scope>NUCLEOTIDE SEQUENCE [LARGE SCALE GENOMIC DNA]</scope>
    <source>
        <strain evidence="11 12">CICC 11043</strain>
    </source>
</reference>
<evidence type="ECO:0000259" key="9">
    <source>
        <dbReference type="Pfam" id="PF02384"/>
    </source>
</evidence>
<feature type="region of interest" description="Disordered" evidence="8">
    <location>
        <begin position="731"/>
        <end position="760"/>
    </location>
</feature>
<keyword evidence="5" id="KW-0949">S-adenosyl-L-methionine</keyword>
<evidence type="ECO:0000256" key="1">
    <source>
        <dbReference type="ARBA" id="ARBA00006594"/>
    </source>
</evidence>
<dbReference type="InterPro" id="IPR022749">
    <property type="entry name" value="D12N6_MeTrfase_N"/>
</dbReference>
<dbReference type="GO" id="GO:0008168">
    <property type="term" value="F:methyltransferase activity"/>
    <property type="evidence" value="ECO:0007669"/>
    <property type="project" value="UniProtKB-KW"/>
</dbReference>
<dbReference type="Pfam" id="PF12161">
    <property type="entry name" value="HsdM_N"/>
    <property type="match status" value="1"/>
</dbReference>
<dbReference type="InterPro" id="IPR029063">
    <property type="entry name" value="SAM-dependent_MTases_sf"/>
</dbReference>